<sequence>MLKLFPARASLPEYIDKTAEYNGKHLLSALGTPAGRESTIASITKMLLNIRDPGVIRKILNYLTISDLICIFLGIVGSAKSNDERFKVLIETVVLILNSFPCVKLVDNEVACKNDPYSTSSLFADTDDYDSERVLDDDDDEIVFSESIKYQLSVKSIEYVRLLSHLETTHNTPKITFPLVEIKSRYLNAVSSFVEMTAGAIKIENGSLGILGPSLQLKSRLKVVTISGYENFQSLKEFNSIEKLIVYGNQVSVDDIRELIKSCHNLKQIYYKGRVAKFSDKMNCTGTETNIKTTYDLICLDRITPEIIDYCGDKNIIGLSEHIFTCNALSLNQNDTLGKPLERSIDLSVLLKSLPNLRKFQMNCLFEDGFISCACDSTIFNSSLHYIDLSRCKFEGLGDFSGLPNIRSASFRNCSIDVKSISSLRRCRSLSEICFYDCMIYWNAALYLPPGVRQFVLHNIDVDQCKNILFASYTTETDTCDSSGAEMERLVGIDINSERSYLRIGCRNQLAIMKPGVVHSDIGKGKRGNSSNGNHTRRNNLKANPEVDVYLPESLTSISFVNYPNFESVDLAKIHGPRWSKIKEVDFRLYAYGNVWQKPLHLPNADSIKYKFHYVNVNTIGGERSELKPILSAESLDGLRSSTYSSEDEAKPRRRGRRRGPKPKVKRPVGRPRRRGRRPLRESTEDSEEIEVPIEDGKYVDRNVEDLSEFQKGYQGRRLPFPVAKHTAPPMATPEDPTKPYQCRFCKRSFDRRENFRRHSLIHTDYRPYVCPMCKKGFKRSDNLRSHMRVCHAANRSARVRDSAKRGRSKSREESVSATITDDSFRIISQPVQSSPAEKSFEETTAESPRKKLKLHRDHPSASPEGAERKRPGRPCKIKFEPTNLSLAISTPNPLLSKPKSSTVRIGGNCVQRLVKDKNSQLILKSIVPKDGDISAQQQGEKPDAVSEKPFPEKEEKESHSIVPKLSNLLDSNAPSSPPGTSNSTFSNSTSGGSSSSRPDTKSSNTSGVDYAQYYQGPLAPSSGVEKKEGPSAAQVNLPKLKMFEFVPNMKLSYNSKGDRLKARGGFRPEQIGSQRAYDREIRFDARQTGGLKPQLLQTYSKRTGITAKCLFSGWRSPRRQLRDIGVKKNAEHVLRRTQKVSKIKIRQVRLQSRWKTDEDSIREKVK</sequence>
<dbReference type="GO" id="GO:0045893">
    <property type="term" value="P:positive regulation of DNA-templated transcription"/>
    <property type="evidence" value="ECO:0007669"/>
    <property type="project" value="UniProtKB-ARBA"/>
</dbReference>
<evidence type="ECO:0000256" key="7">
    <source>
        <dbReference type="PROSITE-ProRule" id="PRU00042"/>
    </source>
</evidence>
<dbReference type="FunFam" id="3.30.160.60:FF:001732">
    <property type="entry name" value="Zgc:162936"/>
    <property type="match status" value="1"/>
</dbReference>
<dbReference type="EMBL" id="CABFWN010000005">
    <property type="protein sequence ID" value="VUG19777.1"/>
    <property type="molecule type" value="Genomic_DNA"/>
</dbReference>
<keyword evidence="4 7" id="KW-0863">Zinc-finger</keyword>
<dbReference type="GO" id="GO:0005634">
    <property type="term" value="C:nucleus"/>
    <property type="evidence" value="ECO:0007669"/>
    <property type="project" value="UniProtKB-SubCell"/>
</dbReference>
<dbReference type="GO" id="GO:0008270">
    <property type="term" value="F:zinc ion binding"/>
    <property type="evidence" value="ECO:0007669"/>
    <property type="project" value="UniProtKB-KW"/>
</dbReference>
<feature type="compositionally biased region" description="Basic residues" evidence="8">
    <location>
        <begin position="652"/>
        <end position="678"/>
    </location>
</feature>
<dbReference type="GO" id="GO:0000978">
    <property type="term" value="F:RNA polymerase II cis-regulatory region sequence-specific DNA binding"/>
    <property type="evidence" value="ECO:0007669"/>
    <property type="project" value="InterPro"/>
</dbReference>
<accession>A0A7D9CZQ4</accession>
<feature type="region of interest" description="Disordered" evidence="8">
    <location>
        <begin position="1014"/>
        <end position="1033"/>
    </location>
</feature>
<keyword evidence="2" id="KW-0479">Metal-binding</keyword>
<dbReference type="PANTHER" id="PTHR40626:SF3">
    <property type="entry name" value="TRANSCRIPTION FACTOR WITH C2H2 AND ZN(2)-CYS(6) DNA BINDING DOMAIN (EUROFUNG)-RELATED"/>
    <property type="match status" value="1"/>
</dbReference>
<feature type="region of interest" description="Disordered" evidence="8">
    <location>
        <begin position="930"/>
        <end position="1009"/>
    </location>
</feature>
<evidence type="ECO:0000256" key="8">
    <source>
        <dbReference type="SAM" id="MobiDB-lite"/>
    </source>
</evidence>
<dbReference type="InterPro" id="IPR036236">
    <property type="entry name" value="Znf_C2H2_sf"/>
</dbReference>
<dbReference type="Gene3D" id="3.80.10.10">
    <property type="entry name" value="Ribonuclease Inhibitor"/>
    <property type="match status" value="1"/>
</dbReference>
<protein>
    <submittedName>
        <fullName evidence="10">DEBR0S5_11716g1_1</fullName>
    </submittedName>
</protein>
<dbReference type="AlphaFoldDB" id="A0A7D9CZQ4"/>
<dbReference type="Pfam" id="PF00096">
    <property type="entry name" value="zf-C2H2"/>
    <property type="match status" value="1"/>
</dbReference>
<feature type="domain" description="C2H2-type" evidence="9">
    <location>
        <begin position="741"/>
        <end position="768"/>
    </location>
</feature>
<gene>
    <name evidence="10" type="ORF">DEBR0S5_11716G</name>
</gene>
<feature type="compositionally biased region" description="Basic and acidic residues" evidence="8">
    <location>
        <begin position="799"/>
        <end position="815"/>
    </location>
</feature>
<dbReference type="InterPro" id="IPR032675">
    <property type="entry name" value="LRR_dom_sf"/>
</dbReference>
<dbReference type="SUPFAM" id="SSF52047">
    <property type="entry name" value="RNI-like"/>
    <property type="match status" value="1"/>
</dbReference>
<evidence type="ECO:0000259" key="9">
    <source>
        <dbReference type="PROSITE" id="PS50157"/>
    </source>
</evidence>
<evidence type="ECO:0000256" key="1">
    <source>
        <dbReference type="ARBA" id="ARBA00004123"/>
    </source>
</evidence>
<organism evidence="10 11">
    <name type="scientific">Dekkera bruxellensis</name>
    <name type="common">Brettanomyces custersii</name>
    <dbReference type="NCBI Taxonomy" id="5007"/>
    <lineage>
        <taxon>Eukaryota</taxon>
        <taxon>Fungi</taxon>
        <taxon>Dikarya</taxon>
        <taxon>Ascomycota</taxon>
        <taxon>Saccharomycotina</taxon>
        <taxon>Pichiomycetes</taxon>
        <taxon>Pichiales</taxon>
        <taxon>Pichiaceae</taxon>
        <taxon>Brettanomyces</taxon>
    </lineage>
</organism>
<dbReference type="GO" id="GO:0000981">
    <property type="term" value="F:DNA-binding transcription factor activity, RNA polymerase II-specific"/>
    <property type="evidence" value="ECO:0007669"/>
    <property type="project" value="InterPro"/>
</dbReference>
<dbReference type="InterPro" id="IPR051059">
    <property type="entry name" value="VerF-like"/>
</dbReference>
<comment type="subcellular location">
    <subcellularLocation>
        <location evidence="1">Nucleus</location>
    </subcellularLocation>
</comment>
<evidence type="ECO:0000256" key="2">
    <source>
        <dbReference type="ARBA" id="ARBA00022723"/>
    </source>
</evidence>
<keyword evidence="5" id="KW-0862">Zinc</keyword>
<dbReference type="PROSITE" id="PS00028">
    <property type="entry name" value="ZINC_FINGER_C2H2_1"/>
    <property type="match status" value="2"/>
</dbReference>
<dbReference type="PROSITE" id="PS50157">
    <property type="entry name" value="ZINC_FINGER_C2H2_2"/>
    <property type="match status" value="2"/>
</dbReference>
<dbReference type="Proteomes" id="UP000478008">
    <property type="component" value="Unassembled WGS sequence"/>
</dbReference>
<name>A0A7D9CZQ4_DEKBR</name>
<evidence type="ECO:0000256" key="4">
    <source>
        <dbReference type="ARBA" id="ARBA00022771"/>
    </source>
</evidence>
<evidence type="ECO:0000313" key="10">
    <source>
        <dbReference type="EMBL" id="VUG19777.1"/>
    </source>
</evidence>
<dbReference type="PANTHER" id="PTHR40626">
    <property type="entry name" value="MIP31509P"/>
    <property type="match status" value="1"/>
</dbReference>
<feature type="compositionally biased region" description="Basic and acidic residues" evidence="8">
    <location>
        <begin position="941"/>
        <end position="960"/>
    </location>
</feature>
<keyword evidence="3" id="KW-0677">Repeat</keyword>
<dbReference type="SUPFAM" id="SSF57667">
    <property type="entry name" value="beta-beta-alpha zinc fingers"/>
    <property type="match status" value="1"/>
</dbReference>
<evidence type="ECO:0000313" key="11">
    <source>
        <dbReference type="Proteomes" id="UP000478008"/>
    </source>
</evidence>
<feature type="region of interest" description="Disordered" evidence="8">
    <location>
        <begin position="641"/>
        <end position="690"/>
    </location>
</feature>
<evidence type="ECO:0000256" key="6">
    <source>
        <dbReference type="ARBA" id="ARBA00023242"/>
    </source>
</evidence>
<feature type="region of interest" description="Disordered" evidence="8">
    <location>
        <begin position="795"/>
        <end position="877"/>
    </location>
</feature>
<evidence type="ECO:0000256" key="5">
    <source>
        <dbReference type="ARBA" id="ARBA00022833"/>
    </source>
</evidence>
<keyword evidence="6" id="KW-0539">Nucleus</keyword>
<dbReference type="Gene3D" id="3.30.160.60">
    <property type="entry name" value="Classic Zinc Finger"/>
    <property type="match status" value="2"/>
</dbReference>
<feature type="domain" description="C2H2-type" evidence="9">
    <location>
        <begin position="769"/>
        <end position="797"/>
    </location>
</feature>
<feature type="compositionally biased region" description="Low complexity" evidence="8">
    <location>
        <begin position="972"/>
        <end position="1007"/>
    </location>
</feature>
<proteinExistence type="predicted"/>
<dbReference type="InterPro" id="IPR013087">
    <property type="entry name" value="Znf_C2H2_type"/>
</dbReference>
<reference evidence="10 11" key="1">
    <citation type="submission" date="2019-07" db="EMBL/GenBank/DDBJ databases">
        <authorList>
            <person name="Friedrich A."/>
            <person name="Schacherer J."/>
        </authorList>
    </citation>
    <scope>NUCLEOTIDE SEQUENCE [LARGE SCALE GENOMIC DNA]</scope>
</reference>
<evidence type="ECO:0000256" key="3">
    <source>
        <dbReference type="ARBA" id="ARBA00022737"/>
    </source>
</evidence>
<keyword evidence="11" id="KW-1185">Reference proteome</keyword>
<dbReference type="SMART" id="SM00355">
    <property type="entry name" value="ZnF_C2H2"/>
    <property type="match status" value="2"/>
</dbReference>
<dbReference type="GO" id="GO:0000785">
    <property type="term" value="C:chromatin"/>
    <property type="evidence" value="ECO:0007669"/>
    <property type="project" value="TreeGrafter"/>
</dbReference>